<keyword evidence="1" id="KW-0732">Signal</keyword>
<organism evidence="2 3">
    <name type="scientific">Nephila pilipes</name>
    <name type="common">Giant wood spider</name>
    <name type="synonym">Nephila maculata</name>
    <dbReference type="NCBI Taxonomy" id="299642"/>
    <lineage>
        <taxon>Eukaryota</taxon>
        <taxon>Metazoa</taxon>
        <taxon>Ecdysozoa</taxon>
        <taxon>Arthropoda</taxon>
        <taxon>Chelicerata</taxon>
        <taxon>Arachnida</taxon>
        <taxon>Araneae</taxon>
        <taxon>Araneomorphae</taxon>
        <taxon>Entelegynae</taxon>
        <taxon>Araneoidea</taxon>
        <taxon>Nephilidae</taxon>
        <taxon>Nephila</taxon>
    </lineage>
</organism>
<dbReference type="AlphaFoldDB" id="A0A8X6PPN0"/>
<dbReference type="EMBL" id="BMAW01118968">
    <property type="protein sequence ID" value="GFT82397.1"/>
    <property type="molecule type" value="Genomic_DNA"/>
</dbReference>
<feature type="chain" id="PRO_5036467017" evidence="1">
    <location>
        <begin position="21"/>
        <end position="156"/>
    </location>
</feature>
<feature type="signal peptide" evidence="1">
    <location>
        <begin position="1"/>
        <end position="20"/>
    </location>
</feature>
<evidence type="ECO:0000313" key="2">
    <source>
        <dbReference type="EMBL" id="GFT82397.1"/>
    </source>
</evidence>
<dbReference type="Proteomes" id="UP000887013">
    <property type="component" value="Unassembled WGS sequence"/>
</dbReference>
<dbReference type="OrthoDB" id="6436532at2759"/>
<evidence type="ECO:0000256" key="1">
    <source>
        <dbReference type="SAM" id="SignalP"/>
    </source>
</evidence>
<accession>A0A8X6PPN0</accession>
<name>A0A8X6PPN0_NEPPI</name>
<keyword evidence="3" id="KW-1185">Reference proteome</keyword>
<proteinExistence type="predicted"/>
<gene>
    <name evidence="2" type="ORF">NPIL_239541</name>
</gene>
<evidence type="ECO:0000313" key="3">
    <source>
        <dbReference type="Proteomes" id="UP000887013"/>
    </source>
</evidence>
<sequence length="156" mass="17408">MNASTLVIFIAGLVIVCVQSQDANRCGVLGRRCRNGQYCYRPNESLQFLEFCRSYRRRGALCDDVRRRCRPELECRGRTNRRGTSRLRICQDPLGTSTTSGTTIIPNTSTMMPTSMSSLLPDMSTMVFTDMPTMSTDVPTMTTNVPTMTSNVVTSI</sequence>
<reference evidence="2" key="1">
    <citation type="submission" date="2020-08" db="EMBL/GenBank/DDBJ databases">
        <title>Multicomponent nature underlies the extraordinary mechanical properties of spider dragline silk.</title>
        <authorList>
            <person name="Kono N."/>
            <person name="Nakamura H."/>
            <person name="Mori M."/>
            <person name="Yoshida Y."/>
            <person name="Ohtoshi R."/>
            <person name="Malay A.D."/>
            <person name="Moran D.A.P."/>
            <person name="Tomita M."/>
            <person name="Numata K."/>
            <person name="Arakawa K."/>
        </authorList>
    </citation>
    <scope>NUCLEOTIDE SEQUENCE</scope>
</reference>
<comment type="caution">
    <text evidence="2">The sequence shown here is derived from an EMBL/GenBank/DDBJ whole genome shotgun (WGS) entry which is preliminary data.</text>
</comment>
<protein>
    <submittedName>
        <fullName evidence="2">Uncharacterized protein</fullName>
    </submittedName>
</protein>